<name>A0A550C1Y6_9AGAR</name>
<dbReference type="EMBL" id="VDMD01000033">
    <property type="protein sequence ID" value="TRM58815.1"/>
    <property type="molecule type" value="Genomic_DNA"/>
</dbReference>
<dbReference type="AlphaFoldDB" id="A0A550C1Y6"/>
<keyword evidence="1" id="KW-0732">Signal</keyword>
<sequence length="201" mass="22747">MPRLRKLCLTHFAGLGPVSAATTAYFRELNTVEHLHLTDTAGAFILPVTTAAAVSRRRSITFLSEMESTARSSRGRHKRFDMNNDTSFTDPSIFPNLHTVSLNTFRAADVAWLCNFVVSRESSISTVRLSPSAMRHLEGSLRKRGDHIETARLLVVGLRDRELENMLPRDMDRWLRSRVKVEPEDTTGIYQSRQSFTPNSI</sequence>
<comment type="caution">
    <text evidence="2">The sequence shown here is derived from an EMBL/GenBank/DDBJ whole genome shotgun (WGS) entry which is preliminary data.</text>
</comment>
<keyword evidence="3" id="KW-1185">Reference proteome</keyword>
<protein>
    <submittedName>
        <fullName evidence="2">Uncharacterized protein</fullName>
    </submittedName>
</protein>
<proteinExistence type="predicted"/>
<feature type="signal peptide" evidence="1">
    <location>
        <begin position="1"/>
        <end position="20"/>
    </location>
</feature>
<evidence type="ECO:0000313" key="2">
    <source>
        <dbReference type="EMBL" id="TRM58815.1"/>
    </source>
</evidence>
<gene>
    <name evidence="2" type="ORF">BD626DRAFT_550588</name>
</gene>
<feature type="chain" id="PRO_5021783878" evidence="1">
    <location>
        <begin position="21"/>
        <end position="201"/>
    </location>
</feature>
<organism evidence="2 3">
    <name type="scientific">Schizophyllum amplum</name>
    <dbReference type="NCBI Taxonomy" id="97359"/>
    <lineage>
        <taxon>Eukaryota</taxon>
        <taxon>Fungi</taxon>
        <taxon>Dikarya</taxon>
        <taxon>Basidiomycota</taxon>
        <taxon>Agaricomycotina</taxon>
        <taxon>Agaricomycetes</taxon>
        <taxon>Agaricomycetidae</taxon>
        <taxon>Agaricales</taxon>
        <taxon>Schizophyllaceae</taxon>
        <taxon>Schizophyllum</taxon>
    </lineage>
</organism>
<evidence type="ECO:0000313" key="3">
    <source>
        <dbReference type="Proteomes" id="UP000320762"/>
    </source>
</evidence>
<reference evidence="2 3" key="1">
    <citation type="journal article" date="2019" name="New Phytol.">
        <title>Comparative genomics reveals unique wood-decay strategies and fruiting body development in the Schizophyllaceae.</title>
        <authorList>
            <person name="Almasi E."/>
            <person name="Sahu N."/>
            <person name="Krizsan K."/>
            <person name="Balint B."/>
            <person name="Kovacs G.M."/>
            <person name="Kiss B."/>
            <person name="Cseklye J."/>
            <person name="Drula E."/>
            <person name="Henrissat B."/>
            <person name="Nagy I."/>
            <person name="Chovatia M."/>
            <person name="Adam C."/>
            <person name="LaButti K."/>
            <person name="Lipzen A."/>
            <person name="Riley R."/>
            <person name="Grigoriev I.V."/>
            <person name="Nagy L.G."/>
        </authorList>
    </citation>
    <scope>NUCLEOTIDE SEQUENCE [LARGE SCALE GENOMIC DNA]</scope>
    <source>
        <strain evidence="2 3">NL-1724</strain>
    </source>
</reference>
<dbReference type="Proteomes" id="UP000320762">
    <property type="component" value="Unassembled WGS sequence"/>
</dbReference>
<evidence type="ECO:0000256" key="1">
    <source>
        <dbReference type="SAM" id="SignalP"/>
    </source>
</evidence>
<accession>A0A550C1Y6</accession>
<dbReference type="OrthoDB" id="3048040at2759"/>